<accession>A0A937FXU2</accession>
<keyword evidence="1" id="KW-0808">Transferase</keyword>
<sequence>MKNTGNKASLQVPVLFLVFNRPDVTRQVFEAIRLAKPRQLFIAADGPRKDKVGESEKCRMVREIATNVDWECEVSTLFREENQGCGEAVSEAITWFFMHVEEGIILEDDCLPAQDFFQFCAEMLAYYRHDTRVMQIGGNNLLPEQYRDYEYSYFFSNHNYIWGWATWKRAWDLFSYKMEYYEKVGRKKYHDKYFQSLDEQDYFQYAFDRTYTGIEYPTSWDYQWQYARMLNAGFTAVPSKNLVVNLGYGDDATHTVNSNSVISSLKLEQMDLPLKHPEFVMVDRLRDSEIFKSLCTTRWSRTKQRIKRVMPKALLKSGKKLVKLLH</sequence>
<dbReference type="EMBL" id="JAEUGD010000058">
    <property type="protein sequence ID" value="MBL6448119.1"/>
    <property type="molecule type" value="Genomic_DNA"/>
</dbReference>
<dbReference type="AlphaFoldDB" id="A0A937FXU2"/>
<name>A0A937FXU2_9BACT</name>
<organism evidence="1 2">
    <name type="scientific">Fulvivirga marina</name>
    <dbReference type="NCBI Taxonomy" id="2494733"/>
    <lineage>
        <taxon>Bacteria</taxon>
        <taxon>Pseudomonadati</taxon>
        <taxon>Bacteroidota</taxon>
        <taxon>Cytophagia</taxon>
        <taxon>Cytophagales</taxon>
        <taxon>Fulvivirgaceae</taxon>
        <taxon>Fulvivirga</taxon>
    </lineage>
</organism>
<dbReference type="SUPFAM" id="SSF53448">
    <property type="entry name" value="Nucleotide-diphospho-sugar transferases"/>
    <property type="match status" value="1"/>
</dbReference>
<protein>
    <submittedName>
        <fullName evidence="1">Nucleotide-diphospho-sugar transferase</fullName>
    </submittedName>
</protein>
<keyword evidence="2" id="KW-1185">Reference proteome</keyword>
<evidence type="ECO:0000313" key="1">
    <source>
        <dbReference type="EMBL" id="MBL6448119.1"/>
    </source>
</evidence>
<dbReference type="InterPro" id="IPR029044">
    <property type="entry name" value="Nucleotide-diphossugar_trans"/>
</dbReference>
<dbReference type="RefSeq" id="WP_202857652.1">
    <property type="nucleotide sequence ID" value="NZ_JAEUGD010000058.1"/>
</dbReference>
<dbReference type="Gene3D" id="3.90.550.10">
    <property type="entry name" value="Spore Coat Polysaccharide Biosynthesis Protein SpsA, Chain A"/>
    <property type="match status" value="1"/>
</dbReference>
<dbReference type="Proteomes" id="UP000614216">
    <property type="component" value="Unassembled WGS sequence"/>
</dbReference>
<dbReference type="GO" id="GO:0016740">
    <property type="term" value="F:transferase activity"/>
    <property type="evidence" value="ECO:0007669"/>
    <property type="project" value="UniProtKB-KW"/>
</dbReference>
<proteinExistence type="predicted"/>
<comment type="caution">
    <text evidence="1">The sequence shown here is derived from an EMBL/GenBank/DDBJ whole genome shotgun (WGS) entry which is preliminary data.</text>
</comment>
<evidence type="ECO:0000313" key="2">
    <source>
        <dbReference type="Proteomes" id="UP000614216"/>
    </source>
</evidence>
<reference evidence="1" key="1">
    <citation type="submission" date="2021-01" db="EMBL/GenBank/DDBJ databases">
        <title>Fulvivirga kasyanovii gen. nov., sp nov., a novel member of the phylum Bacteroidetes isolated from seawater in a mussel farm.</title>
        <authorList>
            <person name="Zhao L.-H."/>
            <person name="Wang Z.-J."/>
        </authorList>
    </citation>
    <scope>NUCLEOTIDE SEQUENCE</scope>
    <source>
        <strain evidence="1">29W222</strain>
    </source>
</reference>
<gene>
    <name evidence="1" type="ORF">JMN32_17505</name>
</gene>